<dbReference type="EMBL" id="JATAAI010000039">
    <property type="protein sequence ID" value="KAK1734420.1"/>
    <property type="molecule type" value="Genomic_DNA"/>
</dbReference>
<evidence type="ECO:0000256" key="2">
    <source>
        <dbReference type="ARBA" id="ARBA00022679"/>
    </source>
</evidence>
<accession>A0AAD8XVT3</accession>
<dbReference type="AlphaFoldDB" id="A0AAD8XVT3"/>
<keyword evidence="6" id="KW-1185">Reference proteome</keyword>
<dbReference type="GO" id="GO:0032259">
    <property type="term" value="P:methylation"/>
    <property type="evidence" value="ECO:0007669"/>
    <property type="project" value="UniProtKB-KW"/>
</dbReference>
<evidence type="ECO:0000256" key="1">
    <source>
        <dbReference type="ARBA" id="ARBA00022603"/>
    </source>
</evidence>
<evidence type="ECO:0000313" key="6">
    <source>
        <dbReference type="Proteomes" id="UP001224775"/>
    </source>
</evidence>
<comment type="caution">
    <text evidence="5">The sequence shown here is derived from an EMBL/GenBank/DDBJ whole genome shotgun (WGS) entry which is preliminary data.</text>
</comment>
<dbReference type="Proteomes" id="UP001224775">
    <property type="component" value="Unassembled WGS sequence"/>
</dbReference>
<evidence type="ECO:0000313" key="5">
    <source>
        <dbReference type="EMBL" id="KAK1734420.1"/>
    </source>
</evidence>
<protein>
    <submittedName>
        <fullName evidence="5">Thiopurine S-methyltransferase</fullName>
        <ecNumber evidence="5">2.1.1.67</ecNumber>
    </submittedName>
</protein>
<proteinExistence type="predicted"/>
<dbReference type="Gene3D" id="3.40.50.150">
    <property type="entry name" value="Vaccinia Virus protein VP39"/>
    <property type="match status" value="1"/>
</dbReference>
<sequence>MISIAALLPLLLFVTYPQTTQSFTSGGLSKQRNKTIIKMGGWSETWKDILNGGPKRWKVDDVEAKQKALTHITDATSTSSDTPLRILCPLAGDDQFVHYAWSQGHDVTAIDIVPDALKAMRFQFGENNKEDWSSTSSNNGGGVVWKHKSGRATLYEGDMLMKRPELQSSFDVVYDKDSFGALSLEMRQPYCQRLSEFTKSNGIVYVEVKNKESGREFGPPYHVEKNDLMEETSFGGAFDYVNALGEVYPLNMGGMRQMGHILRRGLRK</sequence>
<evidence type="ECO:0000256" key="4">
    <source>
        <dbReference type="SAM" id="SignalP"/>
    </source>
</evidence>
<feature type="signal peptide" evidence="4">
    <location>
        <begin position="1"/>
        <end position="22"/>
    </location>
</feature>
<dbReference type="Pfam" id="PF05724">
    <property type="entry name" value="TPMT"/>
    <property type="match status" value="1"/>
</dbReference>
<gene>
    <name evidence="5" type="ORF">QTG54_014927</name>
</gene>
<feature type="chain" id="PRO_5042199446" evidence="4">
    <location>
        <begin position="23"/>
        <end position="268"/>
    </location>
</feature>
<dbReference type="SUPFAM" id="SSF53335">
    <property type="entry name" value="S-adenosyl-L-methionine-dependent methyltransferases"/>
    <property type="match status" value="1"/>
</dbReference>
<name>A0AAD8XVT3_9STRA</name>
<evidence type="ECO:0000256" key="3">
    <source>
        <dbReference type="ARBA" id="ARBA00022691"/>
    </source>
</evidence>
<dbReference type="GO" id="GO:0008119">
    <property type="term" value="F:thiopurine S-methyltransferase activity"/>
    <property type="evidence" value="ECO:0007669"/>
    <property type="project" value="UniProtKB-EC"/>
</dbReference>
<reference evidence="5" key="1">
    <citation type="submission" date="2023-06" db="EMBL/GenBank/DDBJ databases">
        <title>Survivors Of The Sea: Transcriptome response of Skeletonema marinoi to long-term dormancy.</title>
        <authorList>
            <person name="Pinder M.I.M."/>
            <person name="Kourtchenko O."/>
            <person name="Robertson E.K."/>
            <person name="Larsson T."/>
            <person name="Maumus F."/>
            <person name="Osuna-Cruz C.M."/>
            <person name="Vancaester E."/>
            <person name="Stenow R."/>
            <person name="Vandepoele K."/>
            <person name="Ploug H."/>
            <person name="Bruchert V."/>
            <person name="Godhe A."/>
            <person name="Topel M."/>
        </authorList>
    </citation>
    <scope>NUCLEOTIDE SEQUENCE</scope>
    <source>
        <strain evidence="5">R05AC</strain>
    </source>
</reference>
<dbReference type="PANTHER" id="PTHR10259:SF11">
    <property type="entry name" value="THIOPURINE S-METHYLTRANSFERASE"/>
    <property type="match status" value="1"/>
</dbReference>
<organism evidence="5 6">
    <name type="scientific">Skeletonema marinoi</name>
    <dbReference type="NCBI Taxonomy" id="267567"/>
    <lineage>
        <taxon>Eukaryota</taxon>
        <taxon>Sar</taxon>
        <taxon>Stramenopiles</taxon>
        <taxon>Ochrophyta</taxon>
        <taxon>Bacillariophyta</taxon>
        <taxon>Coscinodiscophyceae</taxon>
        <taxon>Thalassiosirophycidae</taxon>
        <taxon>Thalassiosirales</taxon>
        <taxon>Skeletonemataceae</taxon>
        <taxon>Skeletonema</taxon>
        <taxon>Skeletonema marinoi-dohrnii complex</taxon>
    </lineage>
</organism>
<dbReference type="PANTHER" id="PTHR10259">
    <property type="entry name" value="THIOPURINE S-METHYLTRANSFERASE"/>
    <property type="match status" value="1"/>
</dbReference>
<dbReference type="EC" id="2.1.1.67" evidence="5"/>
<dbReference type="InterPro" id="IPR029063">
    <property type="entry name" value="SAM-dependent_MTases_sf"/>
</dbReference>
<keyword evidence="2 5" id="KW-0808">Transferase</keyword>
<dbReference type="InterPro" id="IPR008854">
    <property type="entry name" value="TPMT"/>
</dbReference>
<keyword evidence="4" id="KW-0732">Signal</keyword>
<keyword evidence="3" id="KW-0949">S-adenosyl-L-methionine</keyword>
<keyword evidence="1 5" id="KW-0489">Methyltransferase</keyword>